<organism evidence="7 8">
    <name type="scientific">Cytospora mali</name>
    <name type="common">Apple Valsa canker fungus</name>
    <name type="synonym">Valsa mali</name>
    <dbReference type="NCBI Taxonomy" id="578113"/>
    <lineage>
        <taxon>Eukaryota</taxon>
        <taxon>Fungi</taxon>
        <taxon>Dikarya</taxon>
        <taxon>Ascomycota</taxon>
        <taxon>Pezizomycotina</taxon>
        <taxon>Sordariomycetes</taxon>
        <taxon>Sordariomycetidae</taxon>
        <taxon>Diaporthales</taxon>
        <taxon>Cytosporaceae</taxon>
        <taxon>Cytospora</taxon>
    </lineage>
</organism>
<feature type="domain" description="Cell division control protein 73 C-terminal" evidence="6">
    <location>
        <begin position="332"/>
        <end position="493"/>
    </location>
</feature>
<comment type="subcellular location">
    <subcellularLocation>
        <location evidence="1">Nucleus</location>
    </subcellularLocation>
</comment>
<evidence type="ECO:0000259" key="6">
    <source>
        <dbReference type="Pfam" id="PF05179"/>
    </source>
</evidence>
<dbReference type="Proteomes" id="UP000078559">
    <property type="component" value="Chromosome 4"/>
</dbReference>
<dbReference type="EMBL" id="CM003101">
    <property type="protein sequence ID" value="KUI68885.1"/>
    <property type="molecule type" value="Genomic_DNA"/>
</dbReference>
<keyword evidence="3" id="KW-0804">Transcription</keyword>
<dbReference type="FunFam" id="3.40.50.11990:FF:000003">
    <property type="entry name" value="Pol II transcription elongation factor subunit Cdc73"/>
    <property type="match status" value="1"/>
</dbReference>
<evidence type="ECO:0000256" key="2">
    <source>
        <dbReference type="ARBA" id="ARBA00010427"/>
    </source>
</evidence>
<dbReference type="InterPro" id="IPR031336">
    <property type="entry name" value="CDC73_C"/>
</dbReference>
<dbReference type="OrthoDB" id="2186602at2759"/>
<dbReference type="GO" id="GO:0032968">
    <property type="term" value="P:positive regulation of transcription elongation by RNA polymerase II"/>
    <property type="evidence" value="ECO:0007669"/>
    <property type="project" value="TreeGrafter"/>
</dbReference>
<evidence type="ECO:0000256" key="5">
    <source>
        <dbReference type="SAM" id="MobiDB-lite"/>
    </source>
</evidence>
<keyword evidence="7" id="KW-0132">Cell division</keyword>
<keyword evidence="4" id="KW-0539">Nucleus</keyword>
<protein>
    <submittedName>
        <fullName evidence="7">Cell division control protein 73</fullName>
    </submittedName>
</protein>
<name>A0A194VYL3_CYTMA</name>
<evidence type="ECO:0000256" key="4">
    <source>
        <dbReference type="ARBA" id="ARBA00023242"/>
    </source>
</evidence>
<proteinExistence type="inferred from homology"/>
<dbReference type="Pfam" id="PF05179">
    <property type="entry name" value="CDC73_C"/>
    <property type="match status" value="1"/>
</dbReference>
<dbReference type="GO" id="GO:0016593">
    <property type="term" value="C:Cdc73/Paf1 complex"/>
    <property type="evidence" value="ECO:0007669"/>
    <property type="project" value="InterPro"/>
</dbReference>
<dbReference type="PANTHER" id="PTHR12466">
    <property type="entry name" value="CDC73 DOMAIN PROTEIN"/>
    <property type="match status" value="1"/>
</dbReference>
<evidence type="ECO:0000313" key="7">
    <source>
        <dbReference type="EMBL" id="KUI68885.1"/>
    </source>
</evidence>
<dbReference type="GO" id="GO:0051301">
    <property type="term" value="P:cell division"/>
    <property type="evidence" value="ECO:0007669"/>
    <property type="project" value="UniProtKB-KW"/>
</dbReference>
<dbReference type="Gene3D" id="3.40.50.11990">
    <property type="entry name" value="RNA polymerase II accessory factor, Cdc73 C-terminal domain"/>
    <property type="match status" value="1"/>
</dbReference>
<dbReference type="AlphaFoldDB" id="A0A194VYL3"/>
<dbReference type="InterPro" id="IPR007852">
    <property type="entry name" value="Cdc73/Parafibromin"/>
</dbReference>
<dbReference type="GO" id="GO:0000993">
    <property type="term" value="F:RNA polymerase II complex binding"/>
    <property type="evidence" value="ECO:0007669"/>
    <property type="project" value="TreeGrafter"/>
</dbReference>
<keyword evidence="7" id="KW-0131">Cell cycle</keyword>
<dbReference type="PANTHER" id="PTHR12466:SF8">
    <property type="entry name" value="PARAFIBROMIN"/>
    <property type="match status" value="1"/>
</dbReference>
<keyword evidence="8" id="KW-1185">Reference proteome</keyword>
<evidence type="ECO:0000313" key="8">
    <source>
        <dbReference type="Proteomes" id="UP000078559"/>
    </source>
</evidence>
<accession>A0A194VYL3</accession>
<reference evidence="7" key="1">
    <citation type="submission" date="2014-12" db="EMBL/GenBank/DDBJ databases">
        <title>Genome Sequence of Valsa Canker Pathogens Uncovers a Specific Adaption of Colonization on Woody Bark.</title>
        <authorList>
            <person name="Yin Z."/>
            <person name="Liu H."/>
            <person name="Gao X."/>
            <person name="Li Z."/>
            <person name="Song N."/>
            <person name="Ke X."/>
            <person name="Dai Q."/>
            <person name="Wu Y."/>
            <person name="Sun Y."/>
            <person name="Xu J.-R."/>
            <person name="Kang Z.K."/>
            <person name="Wang L."/>
            <person name="Huang L."/>
        </authorList>
    </citation>
    <scope>NUCLEOTIDE SEQUENCE [LARGE SCALE GENOMIC DNA]</scope>
    <source>
        <strain evidence="7">03-8</strain>
    </source>
</reference>
<dbReference type="InterPro" id="IPR038103">
    <property type="entry name" value="CDC73_C_sf"/>
</dbReference>
<evidence type="ECO:0000256" key="1">
    <source>
        <dbReference type="ARBA" id="ARBA00004123"/>
    </source>
</evidence>
<sequence>MPGSTISYPAGEALYVKFPSKKRAIRNPQNDLTDVDDAMALEDWDSSSSGSIRTARIDSYGNEIDTQNRDVEWRGAPDKLVKSDHVQGLSFFEFDLPEHLPSSPMCPANPKHKLRGNGVCVSIASGQHVVPVASATATDEAPLSQATHIRFTDSTVLQIDTPTRFQPDEETQIDLRSIYFAWVNRDLAIPEYNAAATALNEELAATGPGATVHKLAFVERVDLITWLEGGGESEYIKKLPGESAPAAAEALKSSSQPAAAARGGKGTLDPRLQQIYSGERKMGDRNTILRGTKLIDFSGVRKHASLFVVKKSAHAVPANSPSLSINQKPSKRPDPIILLSPSASSALRVSNVRSFLEGGRYEPPESASTATMINIMRLMPGIDPTRPMRFILVEGPENFKPEYWNRVVAVFTTGQTWQFKNYKWSNPNELFKHVLGIHVGWRGDQPPDNVRNWGHRVQSYAVDKWRDPSAPGADTSRFRDREVMETIWKQIESNMRAKGWRRDAAPISI</sequence>
<feature type="region of interest" description="Disordered" evidence="5">
    <location>
        <begin position="251"/>
        <end position="270"/>
    </location>
</feature>
<comment type="similarity">
    <text evidence="2">Belongs to the CDC73 family.</text>
</comment>
<gene>
    <name evidence="7" type="ORF">VM1G_04377</name>
</gene>
<evidence type="ECO:0000256" key="3">
    <source>
        <dbReference type="ARBA" id="ARBA00023163"/>
    </source>
</evidence>
<dbReference type="SMR" id="A0A194VYL3"/>
<dbReference type="GO" id="GO:0006368">
    <property type="term" value="P:transcription elongation by RNA polymerase II"/>
    <property type="evidence" value="ECO:0007669"/>
    <property type="project" value="InterPro"/>
</dbReference>